<feature type="binding site" description="axial binding residue" evidence="9">
    <location>
        <position position="443"/>
    </location>
    <ligand>
        <name>heme</name>
        <dbReference type="ChEBI" id="CHEBI:30413"/>
    </ligand>
    <ligandPart>
        <name>Fe</name>
        <dbReference type="ChEBI" id="CHEBI:18248"/>
    </ligandPart>
</feature>
<gene>
    <name evidence="11" type="ORF">K503DRAFT_689541</name>
</gene>
<dbReference type="InParanoid" id="A0A1B7N3M9"/>
<protein>
    <submittedName>
        <fullName evidence="11">Cytochrome P450</fullName>
    </submittedName>
</protein>
<keyword evidence="6" id="KW-0560">Oxidoreductase</keyword>
<reference evidence="11 12" key="1">
    <citation type="submission" date="2016-06" db="EMBL/GenBank/DDBJ databases">
        <title>Comparative genomics of the ectomycorrhizal sister species Rhizopogon vinicolor and Rhizopogon vesiculosus (Basidiomycota: Boletales) reveals a divergence of the mating type B locus.</title>
        <authorList>
            <consortium name="DOE Joint Genome Institute"/>
            <person name="Mujic A.B."/>
            <person name="Kuo A."/>
            <person name="Tritt A."/>
            <person name="Lipzen A."/>
            <person name="Chen C."/>
            <person name="Johnson J."/>
            <person name="Sharma A."/>
            <person name="Barry K."/>
            <person name="Grigoriev I.V."/>
            <person name="Spatafora J.W."/>
        </authorList>
    </citation>
    <scope>NUCLEOTIDE SEQUENCE [LARGE SCALE GENOMIC DNA]</scope>
    <source>
        <strain evidence="11 12">AM-OR11-026</strain>
    </source>
</reference>
<dbReference type="AlphaFoldDB" id="A0A1B7N3M9"/>
<dbReference type="EMBL" id="KV448248">
    <property type="protein sequence ID" value="OAX39470.1"/>
    <property type="molecule type" value="Genomic_DNA"/>
</dbReference>
<dbReference type="Gene3D" id="1.10.630.10">
    <property type="entry name" value="Cytochrome P450"/>
    <property type="match status" value="1"/>
</dbReference>
<dbReference type="Proteomes" id="UP000092154">
    <property type="component" value="Unassembled WGS sequence"/>
</dbReference>
<proteinExistence type="inferred from homology"/>
<evidence type="ECO:0000256" key="5">
    <source>
        <dbReference type="ARBA" id="ARBA00022723"/>
    </source>
</evidence>
<sequence length="509" mass="56754">MLQLPDLHSSDNTQLILSVAACLGVAGVIARIYLAKSGALPLPPSPSTWRLRGHFLPLENPFLTIAGWVDEHGPLVTIRAGPEKIVIIGRYKAAVDIMEKQGASVADRPRMIAAGEILFGGLSIGLTHAGDRLRRMRRALHSHLNPKAAEAYQPLQMSLAKKMVLDLLDDPNNFHNHASTFSAAMVLEITYGKNSAANTEVKEICDFLETRSIAIRPGAYLVDSIPWLRYLPWYGQELKREFERGDRIYTGLMNHVKQQLQSKVDIGPSFARYVLENEHVHGLTEPEMAFLAGTFFGAGSDTTAAAMNTVLMAAACFPEEQSKVQAELNGVIGRRQAPTFVDQASLPQLDAFISEALRWRPLSPNGFPHRATKDMIWGNHCIPAGTTIFGNHWAISRDPDVYPEPDAFKPQRWFNDQGRLRNDINFFVYGFGRRQASSFGSICPGQYLANKSLFITSALILWAFQLNMDTTQPLDDMGFMSGVMPSERPCTITFKLRVPETELRRMMQR</sequence>
<comment type="similarity">
    <text evidence="3">Belongs to the cytochrome P450 family.</text>
</comment>
<evidence type="ECO:0000256" key="7">
    <source>
        <dbReference type="ARBA" id="ARBA00023004"/>
    </source>
</evidence>
<dbReference type="GO" id="GO:0020037">
    <property type="term" value="F:heme binding"/>
    <property type="evidence" value="ECO:0007669"/>
    <property type="project" value="InterPro"/>
</dbReference>
<evidence type="ECO:0000313" key="11">
    <source>
        <dbReference type="EMBL" id="OAX39470.1"/>
    </source>
</evidence>
<dbReference type="GO" id="GO:0016705">
    <property type="term" value="F:oxidoreductase activity, acting on paired donors, with incorporation or reduction of molecular oxygen"/>
    <property type="evidence" value="ECO:0007669"/>
    <property type="project" value="InterPro"/>
</dbReference>
<dbReference type="STRING" id="1314800.A0A1B7N3M9"/>
<dbReference type="InterPro" id="IPR036396">
    <property type="entry name" value="Cyt_P450_sf"/>
</dbReference>
<dbReference type="InterPro" id="IPR001128">
    <property type="entry name" value="Cyt_P450"/>
</dbReference>
<dbReference type="GO" id="GO:0004497">
    <property type="term" value="F:monooxygenase activity"/>
    <property type="evidence" value="ECO:0007669"/>
    <property type="project" value="UniProtKB-KW"/>
</dbReference>
<keyword evidence="5 9" id="KW-0479">Metal-binding</keyword>
<organism evidence="11 12">
    <name type="scientific">Rhizopogon vinicolor AM-OR11-026</name>
    <dbReference type="NCBI Taxonomy" id="1314800"/>
    <lineage>
        <taxon>Eukaryota</taxon>
        <taxon>Fungi</taxon>
        <taxon>Dikarya</taxon>
        <taxon>Basidiomycota</taxon>
        <taxon>Agaricomycotina</taxon>
        <taxon>Agaricomycetes</taxon>
        <taxon>Agaricomycetidae</taxon>
        <taxon>Boletales</taxon>
        <taxon>Suillineae</taxon>
        <taxon>Rhizopogonaceae</taxon>
        <taxon>Rhizopogon</taxon>
    </lineage>
</organism>
<evidence type="ECO:0000256" key="4">
    <source>
        <dbReference type="ARBA" id="ARBA00022617"/>
    </source>
</evidence>
<dbReference type="PRINTS" id="PR00463">
    <property type="entry name" value="EP450I"/>
</dbReference>
<name>A0A1B7N3M9_9AGAM</name>
<accession>A0A1B7N3M9</accession>
<dbReference type="PANTHER" id="PTHR46300:SF1">
    <property type="entry name" value="P450, PUTATIVE (EUROFUNG)-RELATED"/>
    <property type="match status" value="1"/>
</dbReference>
<keyword evidence="10" id="KW-0812">Transmembrane</keyword>
<dbReference type="GO" id="GO:0005506">
    <property type="term" value="F:iron ion binding"/>
    <property type="evidence" value="ECO:0007669"/>
    <property type="project" value="InterPro"/>
</dbReference>
<dbReference type="PANTHER" id="PTHR46300">
    <property type="entry name" value="P450, PUTATIVE (EUROFUNG)-RELATED-RELATED"/>
    <property type="match status" value="1"/>
</dbReference>
<evidence type="ECO:0000256" key="8">
    <source>
        <dbReference type="ARBA" id="ARBA00023033"/>
    </source>
</evidence>
<dbReference type="CDD" id="cd11065">
    <property type="entry name" value="CYP64-like"/>
    <property type="match status" value="1"/>
</dbReference>
<dbReference type="OrthoDB" id="2789670at2759"/>
<comment type="cofactor">
    <cofactor evidence="1 9">
        <name>heme</name>
        <dbReference type="ChEBI" id="CHEBI:30413"/>
    </cofactor>
</comment>
<evidence type="ECO:0000256" key="6">
    <source>
        <dbReference type="ARBA" id="ARBA00023002"/>
    </source>
</evidence>
<keyword evidence="10" id="KW-0472">Membrane</keyword>
<evidence type="ECO:0000256" key="3">
    <source>
        <dbReference type="ARBA" id="ARBA00010617"/>
    </source>
</evidence>
<comment type="pathway">
    <text evidence="2">Secondary metabolite biosynthesis.</text>
</comment>
<evidence type="ECO:0000313" key="12">
    <source>
        <dbReference type="Proteomes" id="UP000092154"/>
    </source>
</evidence>
<evidence type="ECO:0000256" key="1">
    <source>
        <dbReference type="ARBA" id="ARBA00001971"/>
    </source>
</evidence>
<keyword evidence="10" id="KW-1133">Transmembrane helix</keyword>
<keyword evidence="4 9" id="KW-0349">Heme</keyword>
<dbReference type="InterPro" id="IPR050364">
    <property type="entry name" value="Cytochrome_P450_fung"/>
</dbReference>
<dbReference type="Pfam" id="PF00067">
    <property type="entry name" value="p450"/>
    <property type="match status" value="1"/>
</dbReference>
<dbReference type="SUPFAM" id="SSF48264">
    <property type="entry name" value="Cytochrome P450"/>
    <property type="match status" value="1"/>
</dbReference>
<keyword evidence="7 9" id="KW-0408">Iron</keyword>
<dbReference type="InterPro" id="IPR002401">
    <property type="entry name" value="Cyt_P450_E_grp-I"/>
</dbReference>
<evidence type="ECO:0000256" key="2">
    <source>
        <dbReference type="ARBA" id="ARBA00005179"/>
    </source>
</evidence>
<keyword evidence="8" id="KW-0503">Monooxygenase</keyword>
<evidence type="ECO:0000256" key="10">
    <source>
        <dbReference type="SAM" id="Phobius"/>
    </source>
</evidence>
<feature type="transmembrane region" description="Helical" evidence="10">
    <location>
        <begin position="15"/>
        <end position="34"/>
    </location>
</feature>
<keyword evidence="12" id="KW-1185">Reference proteome</keyword>
<evidence type="ECO:0000256" key="9">
    <source>
        <dbReference type="PIRSR" id="PIRSR602401-1"/>
    </source>
</evidence>